<name>A0A8T2MJ11_ASTMX</name>
<dbReference type="EMBL" id="JAICCE010000002">
    <property type="protein sequence ID" value="KAG9281466.1"/>
    <property type="molecule type" value="Genomic_DNA"/>
</dbReference>
<gene>
    <name evidence="2" type="ORF">AMEX_G4316</name>
</gene>
<feature type="compositionally biased region" description="Basic and acidic residues" evidence="1">
    <location>
        <begin position="21"/>
        <end position="36"/>
    </location>
</feature>
<accession>A0A8T2MJ11</accession>
<feature type="compositionally biased region" description="Basic and acidic residues" evidence="1">
    <location>
        <begin position="51"/>
        <end position="62"/>
    </location>
</feature>
<comment type="caution">
    <text evidence="2">The sequence shown here is derived from an EMBL/GenBank/DDBJ whole genome shotgun (WGS) entry which is preliminary data.</text>
</comment>
<organism evidence="2 3">
    <name type="scientific">Astyanax mexicanus</name>
    <name type="common">Blind cave fish</name>
    <name type="synonym">Astyanax fasciatus mexicanus</name>
    <dbReference type="NCBI Taxonomy" id="7994"/>
    <lineage>
        <taxon>Eukaryota</taxon>
        <taxon>Metazoa</taxon>
        <taxon>Chordata</taxon>
        <taxon>Craniata</taxon>
        <taxon>Vertebrata</taxon>
        <taxon>Euteleostomi</taxon>
        <taxon>Actinopterygii</taxon>
        <taxon>Neopterygii</taxon>
        <taxon>Teleostei</taxon>
        <taxon>Ostariophysi</taxon>
        <taxon>Characiformes</taxon>
        <taxon>Characoidei</taxon>
        <taxon>Acestrorhamphidae</taxon>
        <taxon>Acestrorhamphinae</taxon>
        <taxon>Astyanax</taxon>
    </lineage>
</organism>
<evidence type="ECO:0000256" key="1">
    <source>
        <dbReference type="SAM" id="MobiDB-lite"/>
    </source>
</evidence>
<evidence type="ECO:0000313" key="3">
    <source>
        <dbReference type="Proteomes" id="UP000752171"/>
    </source>
</evidence>
<sequence>MNPTAISLLCDGASPVLYRTEKEEKLPRAERPDRGLEGLQSAKHGIAYNANRREADEKREKQSAGIRRSSSLGRDMNFCGVLSGRRGQVTESGSWILLIGQC</sequence>
<dbReference type="AlphaFoldDB" id="A0A8T2MJ11"/>
<evidence type="ECO:0000313" key="2">
    <source>
        <dbReference type="EMBL" id="KAG9281466.1"/>
    </source>
</evidence>
<protein>
    <submittedName>
        <fullName evidence="2">Uncharacterized protein</fullName>
    </submittedName>
</protein>
<reference evidence="2 3" key="1">
    <citation type="submission" date="2021-07" db="EMBL/GenBank/DDBJ databases">
        <authorList>
            <person name="Imarazene B."/>
            <person name="Zahm M."/>
            <person name="Klopp C."/>
            <person name="Cabau C."/>
            <person name="Beille S."/>
            <person name="Jouanno E."/>
            <person name="Castinel A."/>
            <person name="Lluch J."/>
            <person name="Gil L."/>
            <person name="Kuchtly C."/>
            <person name="Lopez Roques C."/>
            <person name="Donnadieu C."/>
            <person name="Parrinello H."/>
            <person name="Journot L."/>
            <person name="Du K."/>
            <person name="Schartl M."/>
            <person name="Retaux S."/>
            <person name="Guiguen Y."/>
        </authorList>
    </citation>
    <scope>NUCLEOTIDE SEQUENCE [LARGE SCALE GENOMIC DNA]</scope>
    <source>
        <strain evidence="2">Pach_M1</strain>
        <tissue evidence="2">Testis</tissue>
    </source>
</reference>
<feature type="region of interest" description="Disordered" evidence="1">
    <location>
        <begin position="21"/>
        <end position="71"/>
    </location>
</feature>
<proteinExistence type="predicted"/>
<dbReference type="Proteomes" id="UP000752171">
    <property type="component" value="Unassembled WGS sequence"/>
</dbReference>